<keyword evidence="3" id="KW-1185">Reference proteome</keyword>
<gene>
    <name evidence="2" type="ORF">AV530_008539</name>
</gene>
<dbReference type="Proteomes" id="UP000190648">
    <property type="component" value="Unassembled WGS sequence"/>
</dbReference>
<protein>
    <submittedName>
        <fullName evidence="2">Uncharacterized protein</fullName>
    </submittedName>
</protein>
<sequence>MVQTTVGQVIPLQPMDTTTPEQTPTLQLEDPPYRTRWMPKGGCDPWRAHAGAGSWQDLQPCGKRSPGWNRFAGRTCDRMGDPHWSSLFLKDCTPWNGPMLEQLVKNYSSWEGPMLEKFVQDCLLWEGPQAGAGEECEESFL</sequence>
<dbReference type="AlphaFoldDB" id="A0A1V4KE75"/>
<comment type="caution">
    <text evidence="2">The sequence shown here is derived from an EMBL/GenBank/DDBJ whole genome shotgun (WGS) entry which is preliminary data.</text>
</comment>
<feature type="region of interest" description="Disordered" evidence="1">
    <location>
        <begin position="1"/>
        <end position="24"/>
    </location>
</feature>
<name>A0A1V4KE75_PATFA</name>
<proteinExistence type="predicted"/>
<dbReference type="EMBL" id="LSYS01003422">
    <property type="protein sequence ID" value="OPJ82779.1"/>
    <property type="molecule type" value="Genomic_DNA"/>
</dbReference>
<organism evidence="2 3">
    <name type="scientific">Patagioenas fasciata monilis</name>
    <dbReference type="NCBI Taxonomy" id="372326"/>
    <lineage>
        <taxon>Eukaryota</taxon>
        <taxon>Metazoa</taxon>
        <taxon>Chordata</taxon>
        <taxon>Craniata</taxon>
        <taxon>Vertebrata</taxon>
        <taxon>Euteleostomi</taxon>
        <taxon>Archelosauria</taxon>
        <taxon>Archosauria</taxon>
        <taxon>Dinosauria</taxon>
        <taxon>Saurischia</taxon>
        <taxon>Theropoda</taxon>
        <taxon>Coelurosauria</taxon>
        <taxon>Aves</taxon>
        <taxon>Neognathae</taxon>
        <taxon>Neoaves</taxon>
        <taxon>Columbimorphae</taxon>
        <taxon>Columbiformes</taxon>
        <taxon>Columbidae</taxon>
        <taxon>Patagioenas</taxon>
    </lineage>
</organism>
<dbReference type="OrthoDB" id="9395480at2759"/>
<evidence type="ECO:0000313" key="3">
    <source>
        <dbReference type="Proteomes" id="UP000190648"/>
    </source>
</evidence>
<reference evidence="2 3" key="1">
    <citation type="submission" date="2016-02" db="EMBL/GenBank/DDBJ databases">
        <title>Band-tailed pigeon sequencing and assembly.</title>
        <authorList>
            <person name="Soares A.E."/>
            <person name="Novak B.J."/>
            <person name="Rice E.S."/>
            <person name="O'Connell B."/>
            <person name="Chang D."/>
            <person name="Weber S."/>
            <person name="Shapiro B."/>
        </authorList>
    </citation>
    <scope>NUCLEOTIDE SEQUENCE [LARGE SCALE GENOMIC DNA]</scope>
    <source>
        <strain evidence="2">BTP2013</strain>
        <tissue evidence="2">Blood</tissue>
    </source>
</reference>
<evidence type="ECO:0000313" key="2">
    <source>
        <dbReference type="EMBL" id="OPJ82779.1"/>
    </source>
</evidence>
<evidence type="ECO:0000256" key="1">
    <source>
        <dbReference type="SAM" id="MobiDB-lite"/>
    </source>
</evidence>
<accession>A0A1V4KE75</accession>